<organism evidence="8 9">
    <name type="scientific">Pseudomarimonas arenosa</name>
    <dbReference type="NCBI Taxonomy" id="2774145"/>
    <lineage>
        <taxon>Bacteria</taxon>
        <taxon>Pseudomonadati</taxon>
        <taxon>Pseudomonadota</taxon>
        <taxon>Gammaproteobacteria</taxon>
        <taxon>Lysobacterales</taxon>
        <taxon>Lysobacteraceae</taxon>
        <taxon>Pseudomarimonas</taxon>
    </lineage>
</organism>
<dbReference type="Gene3D" id="1.10.155.10">
    <property type="entry name" value="Chemotaxis receptor methyltransferase CheR, N-terminal domain"/>
    <property type="match status" value="1"/>
</dbReference>
<feature type="domain" description="CheR-type methyltransferase" evidence="7">
    <location>
        <begin position="7"/>
        <end position="284"/>
    </location>
</feature>
<dbReference type="InterPro" id="IPR050903">
    <property type="entry name" value="Bact_Chemotaxis_MeTrfase"/>
</dbReference>
<dbReference type="EMBL" id="JACYTR010000043">
    <property type="protein sequence ID" value="MBD8527198.1"/>
    <property type="molecule type" value="Genomic_DNA"/>
</dbReference>
<dbReference type="RefSeq" id="WP_192030618.1">
    <property type="nucleotide sequence ID" value="NZ_JACYTR010000043.1"/>
</dbReference>
<dbReference type="Pfam" id="PF01739">
    <property type="entry name" value="CheR"/>
    <property type="match status" value="1"/>
</dbReference>
<protein>
    <recommendedName>
        <fullName evidence="5">Chemotaxis protein methyltransferase</fullName>
        <ecNumber evidence="5">2.1.1.80</ecNumber>
    </recommendedName>
</protein>
<keyword evidence="4 5" id="KW-0949">S-adenosyl-L-methionine</keyword>
<evidence type="ECO:0000256" key="1">
    <source>
        <dbReference type="ARBA" id="ARBA00001541"/>
    </source>
</evidence>
<sequence length="285" mass="31974">MMANHSAVGDTQEISDGEFLRFRRLLQQHAGIALSDNKKALIASRLQKRLHTLGIGYSDYLQQIEHPAQTEERQCAIELLTTNETYFWRESAHFGLLTEAARGAQQAGREFRAWSAACASGEEVYSMAMALQNLCDQGLGLRWQILGSDISMRMLQRAVKGHYPLQRAQQLPRELLSRYCLRGTGEQQGSLLVARELRRNISFAAINLIDAMPQLGRFDAIFLRNVLIYFDAETKRRVVHKLIKHLRPGGLFCVGLAENLGTLLDGSMAGLQSIAPGAYRLSEQE</sequence>
<name>A0AAW3ZN87_9GAMM</name>
<feature type="binding site" evidence="6">
    <location>
        <begin position="207"/>
        <end position="208"/>
    </location>
    <ligand>
        <name>S-adenosyl-L-methionine</name>
        <dbReference type="ChEBI" id="CHEBI:59789"/>
    </ligand>
</feature>
<feature type="binding site" evidence="6">
    <location>
        <position position="89"/>
    </location>
    <ligand>
        <name>S-adenosyl-L-methionine</name>
        <dbReference type="ChEBI" id="CHEBI:59789"/>
    </ligand>
</feature>
<dbReference type="Pfam" id="PF03705">
    <property type="entry name" value="CheR_N"/>
    <property type="match status" value="1"/>
</dbReference>
<dbReference type="InterPro" id="IPR000780">
    <property type="entry name" value="CheR_MeTrfase"/>
</dbReference>
<evidence type="ECO:0000313" key="9">
    <source>
        <dbReference type="Proteomes" id="UP000613768"/>
    </source>
</evidence>
<dbReference type="CDD" id="cd02440">
    <property type="entry name" value="AdoMet_MTases"/>
    <property type="match status" value="1"/>
</dbReference>
<evidence type="ECO:0000256" key="5">
    <source>
        <dbReference type="PIRNR" id="PIRNR000410"/>
    </source>
</evidence>
<dbReference type="Gene3D" id="3.40.50.150">
    <property type="entry name" value="Vaccinia Virus protein VP39"/>
    <property type="match status" value="1"/>
</dbReference>
<dbReference type="GO" id="GO:0032259">
    <property type="term" value="P:methylation"/>
    <property type="evidence" value="ECO:0007669"/>
    <property type="project" value="UniProtKB-KW"/>
</dbReference>
<keyword evidence="3 5" id="KW-0808">Transferase</keyword>
<feature type="binding site" evidence="6">
    <location>
        <position position="123"/>
    </location>
    <ligand>
        <name>S-adenosyl-L-methionine</name>
        <dbReference type="ChEBI" id="CHEBI:59789"/>
    </ligand>
</feature>
<dbReference type="PRINTS" id="PR00996">
    <property type="entry name" value="CHERMTFRASE"/>
</dbReference>
<keyword evidence="9" id="KW-1185">Reference proteome</keyword>
<dbReference type="PIRSF" id="PIRSF000410">
    <property type="entry name" value="CheR"/>
    <property type="match status" value="1"/>
</dbReference>
<dbReference type="InterPro" id="IPR022641">
    <property type="entry name" value="CheR_N"/>
</dbReference>
<feature type="binding site" evidence="6">
    <location>
        <position position="83"/>
    </location>
    <ligand>
        <name>S-adenosyl-L-methionine</name>
        <dbReference type="ChEBI" id="CHEBI:59789"/>
    </ligand>
</feature>
<evidence type="ECO:0000259" key="7">
    <source>
        <dbReference type="PROSITE" id="PS50123"/>
    </source>
</evidence>
<evidence type="ECO:0000256" key="2">
    <source>
        <dbReference type="ARBA" id="ARBA00022603"/>
    </source>
</evidence>
<feature type="binding site" evidence="6">
    <location>
        <begin position="224"/>
        <end position="225"/>
    </location>
    <ligand>
        <name>S-adenosyl-L-methionine</name>
        <dbReference type="ChEBI" id="CHEBI:59789"/>
    </ligand>
</feature>
<dbReference type="SUPFAM" id="SSF53335">
    <property type="entry name" value="S-adenosyl-L-methionine-dependent methyltransferases"/>
    <property type="match status" value="1"/>
</dbReference>
<dbReference type="SUPFAM" id="SSF47757">
    <property type="entry name" value="Chemotaxis receptor methyltransferase CheR, N-terminal domain"/>
    <property type="match status" value="1"/>
</dbReference>
<dbReference type="GO" id="GO:0008983">
    <property type="term" value="F:protein-glutamate O-methyltransferase activity"/>
    <property type="evidence" value="ECO:0007669"/>
    <property type="project" value="UniProtKB-EC"/>
</dbReference>
<dbReference type="AlphaFoldDB" id="A0AAW3ZN87"/>
<reference evidence="8 9" key="1">
    <citation type="submission" date="2020-09" db="EMBL/GenBank/DDBJ databases">
        <title>Pseudoxanthomonas sp. CAU 1598 isolated from sand of Yaerae Beach.</title>
        <authorList>
            <person name="Kim W."/>
        </authorList>
    </citation>
    <scope>NUCLEOTIDE SEQUENCE [LARGE SCALE GENOMIC DNA]</scope>
    <source>
        <strain evidence="8 9">CAU 1598</strain>
    </source>
</reference>
<accession>A0AAW3ZN87</accession>
<evidence type="ECO:0000313" key="8">
    <source>
        <dbReference type="EMBL" id="MBD8527198.1"/>
    </source>
</evidence>
<evidence type="ECO:0000256" key="4">
    <source>
        <dbReference type="ARBA" id="ARBA00022691"/>
    </source>
</evidence>
<dbReference type="InterPro" id="IPR026024">
    <property type="entry name" value="Chemotaxis_MeTrfase_CheR"/>
</dbReference>
<dbReference type="EC" id="2.1.1.80" evidence="5"/>
<comment type="caution">
    <text evidence="8">The sequence shown here is derived from an EMBL/GenBank/DDBJ whole genome shotgun (WGS) entry which is preliminary data.</text>
</comment>
<comment type="function">
    <text evidence="5">Methylation of the membrane-bound methyl-accepting chemotaxis proteins (MCP) to form gamma-glutamyl methyl ester residues in MCP.</text>
</comment>
<evidence type="ECO:0000256" key="3">
    <source>
        <dbReference type="ARBA" id="ARBA00022679"/>
    </source>
</evidence>
<dbReference type="PROSITE" id="PS50123">
    <property type="entry name" value="CHER"/>
    <property type="match status" value="1"/>
</dbReference>
<dbReference type="SMART" id="SM00138">
    <property type="entry name" value="MeTrc"/>
    <property type="match status" value="1"/>
</dbReference>
<proteinExistence type="predicted"/>
<dbReference type="Proteomes" id="UP000613768">
    <property type="component" value="Unassembled WGS sequence"/>
</dbReference>
<feature type="binding site" evidence="6">
    <location>
        <position position="85"/>
    </location>
    <ligand>
        <name>S-adenosyl-L-methionine</name>
        <dbReference type="ChEBI" id="CHEBI:59789"/>
    </ligand>
</feature>
<evidence type="ECO:0000256" key="6">
    <source>
        <dbReference type="PIRSR" id="PIRSR000410-1"/>
    </source>
</evidence>
<gene>
    <name evidence="8" type="ORF">IFO71_15755</name>
</gene>
<dbReference type="PANTHER" id="PTHR24422:SF26">
    <property type="entry name" value="CHEMOTAXIS PROTEIN METHYLTRANSFERASE"/>
    <property type="match status" value="1"/>
</dbReference>
<keyword evidence="2 5" id="KW-0489">Methyltransferase</keyword>
<dbReference type="InterPro" id="IPR036804">
    <property type="entry name" value="CheR_N_sf"/>
</dbReference>
<dbReference type="InterPro" id="IPR022642">
    <property type="entry name" value="CheR_C"/>
</dbReference>
<dbReference type="PANTHER" id="PTHR24422">
    <property type="entry name" value="CHEMOTAXIS PROTEIN METHYLTRANSFERASE"/>
    <property type="match status" value="1"/>
</dbReference>
<comment type="catalytic activity">
    <reaction evidence="1 5">
        <text>L-glutamyl-[protein] + S-adenosyl-L-methionine = [protein]-L-glutamate 5-O-methyl ester + S-adenosyl-L-homocysteine</text>
        <dbReference type="Rhea" id="RHEA:24452"/>
        <dbReference type="Rhea" id="RHEA-COMP:10208"/>
        <dbReference type="Rhea" id="RHEA-COMP:10311"/>
        <dbReference type="ChEBI" id="CHEBI:29973"/>
        <dbReference type="ChEBI" id="CHEBI:57856"/>
        <dbReference type="ChEBI" id="CHEBI:59789"/>
        <dbReference type="ChEBI" id="CHEBI:82795"/>
        <dbReference type="EC" id="2.1.1.80"/>
    </reaction>
</comment>
<dbReference type="InterPro" id="IPR029063">
    <property type="entry name" value="SAM-dependent_MTases_sf"/>
</dbReference>
<feature type="binding site" evidence="6">
    <location>
        <position position="149"/>
    </location>
    <ligand>
        <name>S-adenosyl-L-methionine</name>
        <dbReference type="ChEBI" id="CHEBI:59789"/>
    </ligand>
</feature>